<dbReference type="Proteomes" id="UP000499080">
    <property type="component" value="Unassembled WGS sequence"/>
</dbReference>
<dbReference type="EMBL" id="BGPR01062794">
    <property type="protein sequence ID" value="GBO38155.1"/>
    <property type="molecule type" value="Genomic_DNA"/>
</dbReference>
<comment type="caution">
    <text evidence="2">The sequence shown here is derived from an EMBL/GenBank/DDBJ whole genome shotgun (WGS) entry which is preliminary data.</text>
</comment>
<evidence type="ECO:0000313" key="5">
    <source>
        <dbReference type="Proteomes" id="UP000499080"/>
    </source>
</evidence>
<keyword evidence="5" id="KW-1185">Reference proteome</keyword>
<reference evidence="2 5" key="1">
    <citation type="journal article" date="2019" name="Sci. Rep.">
        <title>Orb-weaving spider Araneus ventricosus genome elucidates the spidroin gene catalogue.</title>
        <authorList>
            <person name="Kono N."/>
            <person name="Nakamura H."/>
            <person name="Ohtoshi R."/>
            <person name="Moran D.A.P."/>
            <person name="Shinohara A."/>
            <person name="Yoshida Y."/>
            <person name="Fujiwara M."/>
            <person name="Mori M."/>
            <person name="Tomita M."/>
            <person name="Arakawa K."/>
        </authorList>
    </citation>
    <scope>NUCLEOTIDE SEQUENCE [LARGE SCALE GENOMIC DNA]</scope>
</reference>
<sequence length="34" mass="3590">MLTVDFLFNRNFNTFQGPPGPPGPAGEPGIDGTK</sequence>
<dbReference type="AlphaFoldDB" id="A0A4Y2WKV9"/>
<gene>
    <name evidence="2" type="ORF">AVEN_143523_1</name>
    <name evidence="4" type="ORF">AVEN_153290_1</name>
    <name evidence="3" type="ORF">AVEN_15975_1</name>
</gene>
<evidence type="ECO:0000313" key="2">
    <source>
        <dbReference type="EMBL" id="GBO38125.1"/>
    </source>
</evidence>
<accession>A0A4Y2WKV9</accession>
<protein>
    <submittedName>
        <fullName evidence="2">Uncharacterized protein</fullName>
    </submittedName>
</protein>
<proteinExistence type="predicted"/>
<evidence type="ECO:0000313" key="4">
    <source>
        <dbReference type="EMBL" id="GBO38155.1"/>
    </source>
</evidence>
<evidence type="ECO:0000256" key="1">
    <source>
        <dbReference type="SAM" id="MobiDB-lite"/>
    </source>
</evidence>
<feature type="non-terminal residue" evidence="2">
    <location>
        <position position="34"/>
    </location>
</feature>
<evidence type="ECO:0000313" key="3">
    <source>
        <dbReference type="EMBL" id="GBO38126.1"/>
    </source>
</evidence>
<name>A0A4Y2WKV9_ARAVE</name>
<feature type="region of interest" description="Disordered" evidence="1">
    <location>
        <begin position="12"/>
        <end position="34"/>
    </location>
</feature>
<dbReference type="EMBL" id="BGPR01062756">
    <property type="protein sequence ID" value="GBO38125.1"/>
    <property type="molecule type" value="Genomic_DNA"/>
</dbReference>
<dbReference type="EMBL" id="BGPR01062759">
    <property type="protein sequence ID" value="GBO38126.1"/>
    <property type="molecule type" value="Genomic_DNA"/>
</dbReference>
<organism evidence="2 5">
    <name type="scientific">Araneus ventricosus</name>
    <name type="common">Orbweaver spider</name>
    <name type="synonym">Epeira ventricosa</name>
    <dbReference type="NCBI Taxonomy" id="182803"/>
    <lineage>
        <taxon>Eukaryota</taxon>
        <taxon>Metazoa</taxon>
        <taxon>Ecdysozoa</taxon>
        <taxon>Arthropoda</taxon>
        <taxon>Chelicerata</taxon>
        <taxon>Arachnida</taxon>
        <taxon>Araneae</taxon>
        <taxon>Araneomorphae</taxon>
        <taxon>Entelegynae</taxon>
        <taxon>Araneoidea</taxon>
        <taxon>Araneidae</taxon>
        <taxon>Araneus</taxon>
    </lineage>
</organism>